<comment type="caution">
    <text evidence="9">The sequence shown here is derived from an EMBL/GenBank/DDBJ whole genome shotgun (WGS) entry which is preliminary data.</text>
</comment>
<dbReference type="InterPro" id="IPR012910">
    <property type="entry name" value="Plug_dom"/>
</dbReference>
<keyword evidence="6 7" id="KW-0998">Cell outer membrane</keyword>
<evidence type="ECO:0000256" key="4">
    <source>
        <dbReference type="ARBA" id="ARBA00022692"/>
    </source>
</evidence>
<evidence type="ECO:0000256" key="3">
    <source>
        <dbReference type="ARBA" id="ARBA00022452"/>
    </source>
</evidence>
<evidence type="ECO:0000313" key="9">
    <source>
        <dbReference type="EMBL" id="MBC5622329.1"/>
    </source>
</evidence>
<dbReference type="Pfam" id="PF13715">
    <property type="entry name" value="CarbopepD_reg_2"/>
    <property type="match status" value="1"/>
</dbReference>
<evidence type="ECO:0000256" key="5">
    <source>
        <dbReference type="ARBA" id="ARBA00023136"/>
    </source>
</evidence>
<evidence type="ECO:0000256" key="6">
    <source>
        <dbReference type="ARBA" id="ARBA00023237"/>
    </source>
</evidence>
<dbReference type="InterPro" id="IPR039426">
    <property type="entry name" value="TonB-dep_rcpt-like"/>
</dbReference>
<sequence>MGTKTIPWISLRKMLIFMKFAWFILCCTFMTVQANVFSQRVIINANMQNVSLTAVFKELGKQAKCDFLYNHNLIKNKGTVNLVAKNKELKQILDELLPEFGLEYLWDDNVVIIREKPIEPEGKKEIRIVGKVTDQQKHPLAGVTVRLKPGQMGTSTDINGWYQIVLPKLDSITLVYSFIGMETQEIKYKGKDTINVVMKESSAMLDEVIVNTGYQQIDLRKTTSAIQSIKASDIVVAGLQSIDQMLEGYIPGMTFMQNSGQIGAAPRIRIRGTSTVLGSQEPVWVIDGIVQENPVDVDPEQINDLDFVNLVGNAISGLNPEDIEQIDVLKDASATALYGARAANGVIVITTKKGKPGPPTISYSLSGSFMRRPHYGDNSVNMMDSRERIAYSRELIEKRVPFGDLQTWMGYEKPLRDYWENKITFEEMQKEVGYYESVNTDWFDLLMRNSFTHKHTLSISGGSSSLRYYASIGFSDASGSIKGENNKSYTANINLTANYNKFTFRMGITADVGKRKYTPGDVGVTTYAYNTTRALPVYNENKELWYYQRYTSNNQPVDFNILEDVANTSQDIRSTGMTIRATVDYKILEPLKAAITGSYSTANTTQETWHGEKSFYAKSLQIQNKLPFGGELIYQNSEKYSYVIRAQLDFNKFIDSEQIHLITASAGGEISSTQYYGLNQTYRGYLRERGKKMAEITDWNQYEDFMKWRGKTSAAIGEWTDKLTNVASFYGTISYSYKNMYSLNTNIRIDASNRFGSRANEKLAPIWSVSGRWNIKESILPKANWITTLDLRASFGYQGNMLDNASAKLVIRKEGIQDTWKEFYSTVQNYPNPDLKWEKTASYNATLDFSFFKNFLRGSVSYFYKRTQDAFLTKNVSKINGLNNWTVNQGVITNQGIEVSMNFTPIDTRSVNINGFRWTFNPNIGQVVNQLVNRRSRKDRSFEQTVTYDMYLNGSADIAGRPLNSFFSYRYIGLEPENGLPIFFGSDQTTYIDGKKTDLMEKFNKTSDRQDVWQEIMVYSGSRVPDIQGGIQNTFAWRRFTMAINVAYSFGAKIRLLKMYSNVSSRYGTIAPRPTENVRREFLKRWQVPGDELRTDIPGVVSGPEFVNTLHDKVWWNNYNAKNEAGISYSFASDLWQMYDNSDLRVVNGNYVKIQSLSLRYNLSDKLCNKLNLKNCYVGFSATNLHTFCSKKLKGQDPATQNGSAPQINMSLCPTYSFNLNISF</sequence>
<dbReference type="NCBIfam" id="TIGR04056">
    <property type="entry name" value="OMP_RagA_SusC"/>
    <property type="match status" value="1"/>
</dbReference>
<evidence type="ECO:0000256" key="1">
    <source>
        <dbReference type="ARBA" id="ARBA00004571"/>
    </source>
</evidence>
<dbReference type="Gene3D" id="2.40.170.20">
    <property type="entry name" value="TonB-dependent receptor, beta-barrel domain"/>
    <property type="match status" value="1"/>
</dbReference>
<dbReference type="Gene3D" id="2.60.40.1120">
    <property type="entry name" value="Carboxypeptidase-like, regulatory domain"/>
    <property type="match status" value="1"/>
</dbReference>
<keyword evidence="3 7" id="KW-1134">Transmembrane beta strand</keyword>
<comment type="subcellular location">
    <subcellularLocation>
        <location evidence="1 7">Cell outer membrane</location>
        <topology evidence="1 7">Multi-pass membrane protein</topology>
    </subcellularLocation>
</comment>
<dbReference type="EMBL" id="JACOOH010000006">
    <property type="protein sequence ID" value="MBC5622329.1"/>
    <property type="molecule type" value="Genomic_DNA"/>
</dbReference>
<dbReference type="Proteomes" id="UP000646484">
    <property type="component" value="Unassembled WGS sequence"/>
</dbReference>
<gene>
    <name evidence="9" type="ORF">H8S64_14610</name>
</gene>
<keyword evidence="10" id="KW-1185">Reference proteome</keyword>
<proteinExistence type="inferred from homology"/>
<dbReference type="InterPro" id="IPR036942">
    <property type="entry name" value="Beta-barrel_TonB_sf"/>
</dbReference>
<accession>A0ABR7D330</accession>
<dbReference type="Gene3D" id="2.170.130.10">
    <property type="entry name" value="TonB-dependent receptor, plug domain"/>
    <property type="match status" value="1"/>
</dbReference>
<organism evidence="9 10">
    <name type="scientific">Butyricimonas hominis</name>
    <dbReference type="NCBI Taxonomy" id="2763032"/>
    <lineage>
        <taxon>Bacteria</taxon>
        <taxon>Pseudomonadati</taxon>
        <taxon>Bacteroidota</taxon>
        <taxon>Bacteroidia</taxon>
        <taxon>Bacteroidales</taxon>
        <taxon>Odoribacteraceae</taxon>
        <taxon>Butyricimonas</taxon>
    </lineage>
</organism>
<dbReference type="Pfam" id="PF07715">
    <property type="entry name" value="Plug"/>
    <property type="match status" value="1"/>
</dbReference>
<keyword evidence="2 7" id="KW-0813">Transport</keyword>
<feature type="domain" description="TonB-dependent receptor plug" evidence="8">
    <location>
        <begin position="219"/>
        <end position="346"/>
    </location>
</feature>
<protein>
    <submittedName>
        <fullName evidence="9">SusC/RagA family TonB-linked outer membrane protein</fullName>
    </submittedName>
</protein>
<dbReference type="NCBIfam" id="TIGR04057">
    <property type="entry name" value="SusC_RagA_signa"/>
    <property type="match status" value="1"/>
</dbReference>
<dbReference type="SUPFAM" id="SSF56935">
    <property type="entry name" value="Porins"/>
    <property type="match status" value="1"/>
</dbReference>
<dbReference type="PROSITE" id="PS52016">
    <property type="entry name" value="TONB_DEPENDENT_REC_3"/>
    <property type="match status" value="1"/>
</dbReference>
<dbReference type="InterPro" id="IPR023996">
    <property type="entry name" value="TonB-dep_OMP_SusC/RagA"/>
</dbReference>
<dbReference type="InterPro" id="IPR037066">
    <property type="entry name" value="Plug_dom_sf"/>
</dbReference>
<evidence type="ECO:0000313" key="10">
    <source>
        <dbReference type="Proteomes" id="UP000646484"/>
    </source>
</evidence>
<evidence type="ECO:0000256" key="2">
    <source>
        <dbReference type="ARBA" id="ARBA00022448"/>
    </source>
</evidence>
<name>A0ABR7D330_9BACT</name>
<dbReference type="SUPFAM" id="SSF49464">
    <property type="entry name" value="Carboxypeptidase regulatory domain-like"/>
    <property type="match status" value="1"/>
</dbReference>
<evidence type="ECO:0000256" key="7">
    <source>
        <dbReference type="PROSITE-ProRule" id="PRU01360"/>
    </source>
</evidence>
<keyword evidence="4 7" id="KW-0812">Transmembrane</keyword>
<dbReference type="InterPro" id="IPR008969">
    <property type="entry name" value="CarboxyPept-like_regulatory"/>
</dbReference>
<dbReference type="InterPro" id="IPR023997">
    <property type="entry name" value="TonB-dep_OMP_SusC/RagA_CS"/>
</dbReference>
<reference evidence="9 10" key="1">
    <citation type="submission" date="2020-08" db="EMBL/GenBank/DDBJ databases">
        <title>Genome public.</title>
        <authorList>
            <person name="Liu C."/>
            <person name="Sun Q."/>
        </authorList>
    </citation>
    <scope>NUCLEOTIDE SEQUENCE [LARGE SCALE GENOMIC DNA]</scope>
    <source>
        <strain evidence="9 10">NSJ-56</strain>
    </source>
</reference>
<keyword evidence="5 7" id="KW-0472">Membrane</keyword>
<comment type="similarity">
    <text evidence="7">Belongs to the TonB-dependent receptor family.</text>
</comment>
<evidence type="ECO:0000259" key="8">
    <source>
        <dbReference type="Pfam" id="PF07715"/>
    </source>
</evidence>